<comment type="caution">
    <text evidence="1">The sequence shown here is derived from an EMBL/GenBank/DDBJ whole genome shotgun (WGS) entry which is preliminary data.</text>
</comment>
<gene>
    <name evidence="1" type="ORF">J2S59_000278</name>
</gene>
<sequence length="55" mass="6103">MDTLFCSSGDCHKRATHSLTAQAQSGGLWVGRWCGHDDHSPRHTFELMGFEVIGQ</sequence>
<organism evidence="1 2">
    <name type="scientific">Nocardioides massiliensis</name>
    <dbReference type="NCBI Taxonomy" id="1325935"/>
    <lineage>
        <taxon>Bacteria</taxon>
        <taxon>Bacillati</taxon>
        <taxon>Actinomycetota</taxon>
        <taxon>Actinomycetes</taxon>
        <taxon>Propionibacteriales</taxon>
        <taxon>Nocardioidaceae</taxon>
        <taxon>Nocardioides</taxon>
    </lineage>
</organism>
<reference evidence="1 2" key="1">
    <citation type="submission" date="2023-07" db="EMBL/GenBank/DDBJ databases">
        <title>Sequencing the genomes of 1000 actinobacteria strains.</title>
        <authorList>
            <person name="Klenk H.-P."/>
        </authorList>
    </citation>
    <scope>NUCLEOTIDE SEQUENCE [LARGE SCALE GENOMIC DNA]</scope>
    <source>
        <strain evidence="1 2">GD13</strain>
    </source>
</reference>
<protein>
    <submittedName>
        <fullName evidence="1">Uncharacterized protein</fullName>
    </submittedName>
</protein>
<dbReference type="Proteomes" id="UP001240447">
    <property type="component" value="Unassembled WGS sequence"/>
</dbReference>
<keyword evidence="2" id="KW-1185">Reference proteome</keyword>
<evidence type="ECO:0000313" key="2">
    <source>
        <dbReference type="Proteomes" id="UP001240447"/>
    </source>
</evidence>
<evidence type="ECO:0000313" key="1">
    <source>
        <dbReference type="EMBL" id="MDP9820469.1"/>
    </source>
</evidence>
<proteinExistence type="predicted"/>
<name>A0ABT9NJP8_9ACTN</name>
<dbReference type="EMBL" id="JAUSQM010000001">
    <property type="protein sequence ID" value="MDP9820469.1"/>
    <property type="molecule type" value="Genomic_DNA"/>
</dbReference>
<accession>A0ABT9NJP8</accession>